<dbReference type="RefSeq" id="WP_254160997.1">
    <property type="nucleotide sequence ID" value="NZ_CP100356.1"/>
</dbReference>
<dbReference type="AlphaFoldDB" id="A0A9E7NEU8"/>
<evidence type="ECO:0000313" key="1">
    <source>
        <dbReference type="EMBL" id="UTF55700.1"/>
    </source>
</evidence>
<dbReference type="KEGG" id="sawl:NGM29_18575"/>
<organism evidence="1 2">
    <name type="scientific">Natronosalvus rutilus</name>
    <dbReference type="NCBI Taxonomy" id="2953753"/>
    <lineage>
        <taxon>Archaea</taxon>
        <taxon>Methanobacteriati</taxon>
        <taxon>Methanobacteriota</taxon>
        <taxon>Stenosarchaea group</taxon>
        <taxon>Halobacteria</taxon>
        <taxon>Halobacteriales</taxon>
        <taxon>Natrialbaceae</taxon>
        <taxon>Natronosalvus</taxon>
    </lineage>
</organism>
<gene>
    <name evidence="1" type="ORF">NGM29_18575</name>
</gene>
<dbReference type="SUPFAM" id="SSF82171">
    <property type="entry name" value="DPP6 N-terminal domain-like"/>
    <property type="match status" value="1"/>
</dbReference>
<dbReference type="Proteomes" id="UP001056855">
    <property type="component" value="Plasmid unnamed1"/>
</dbReference>
<geneLocation type="plasmid" evidence="1 2">
    <name>unnamed1</name>
</geneLocation>
<accession>A0A9E7NEU8</accession>
<proteinExistence type="predicted"/>
<evidence type="ECO:0000313" key="2">
    <source>
        <dbReference type="Proteomes" id="UP001056855"/>
    </source>
</evidence>
<reference evidence="1" key="1">
    <citation type="submission" date="2022-06" db="EMBL/GenBank/DDBJ databases">
        <title>Diverse halophilic archaea isolated from saline environments.</title>
        <authorList>
            <person name="Cui H.-L."/>
        </authorList>
    </citation>
    <scope>NUCLEOTIDE SEQUENCE</scope>
    <source>
        <strain evidence="1">WLHS1</strain>
        <plasmid evidence="1">unnamed1</plasmid>
    </source>
</reference>
<keyword evidence="1" id="KW-0614">Plasmid</keyword>
<name>A0A9E7NEU8_9EURY</name>
<sequence length="96" mass="10745">MTDVVGDDRSIVWNAKGTKVAFVQEVSEAEREENLDTECEHESPDPRVIDRIVYRSAGGYMDGKCSHVYVVDIKTGDVARITSEDVDYDCPGWDSD</sequence>
<dbReference type="GeneID" id="73292095"/>
<dbReference type="EMBL" id="CP100356">
    <property type="protein sequence ID" value="UTF55700.1"/>
    <property type="molecule type" value="Genomic_DNA"/>
</dbReference>
<keyword evidence="2" id="KW-1185">Reference proteome</keyword>
<protein>
    <submittedName>
        <fullName evidence="1">Uncharacterized protein</fullName>
    </submittedName>
</protein>